<dbReference type="HAMAP" id="MF_00123">
    <property type="entry name" value="Arg_tRNA_synth"/>
    <property type="match status" value="1"/>
</dbReference>
<evidence type="ECO:0000259" key="13">
    <source>
        <dbReference type="SMART" id="SM01016"/>
    </source>
</evidence>
<dbReference type="InterPro" id="IPR035684">
    <property type="entry name" value="ArgRS_core"/>
</dbReference>
<feature type="domain" description="Arginyl tRNA synthetase N-terminal" evidence="13">
    <location>
        <begin position="8"/>
        <end position="111"/>
    </location>
</feature>
<dbReference type="Gene3D" id="3.40.50.620">
    <property type="entry name" value="HUPs"/>
    <property type="match status" value="1"/>
</dbReference>
<dbReference type="Gene3D" id="3.30.1360.70">
    <property type="entry name" value="Arginyl tRNA synthetase N-terminal domain"/>
    <property type="match status" value="1"/>
</dbReference>
<dbReference type="InterPro" id="IPR001278">
    <property type="entry name" value="Arg-tRNA-ligase"/>
</dbReference>
<keyword evidence="8 10" id="KW-0030">Aminoacyl-tRNA synthetase</keyword>
<evidence type="ECO:0000313" key="14">
    <source>
        <dbReference type="EMBL" id="OGZ37495.1"/>
    </source>
</evidence>
<evidence type="ECO:0000256" key="5">
    <source>
        <dbReference type="ARBA" id="ARBA00022741"/>
    </source>
</evidence>
<keyword evidence="6 10" id="KW-0067">ATP-binding</keyword>
<dbReference type="EC" id="6.1.1.19" evidence="10"/>
<evidence type="ECO:0000256" key="7">
    <source>
        <dbReference type="ARBA" id="ARBA00022917"/>
    </source>
</evidence>
<evidence type="ECO:0000256" key="1">
    <source>
        <dbReference type="ARBA" id="ARBA00004496"/>
    </source>
</evidence>
<evidence type="ECO:0000256" key="8">
    <source>
        <dbReference type="ARBA" id="ARBA00023146"/>
    </source>
</evidence>
<dbReference type="GO" id="GO:0005524">
    <property type="term" value="F:ATP binding"/>
    <property type="evidence" value="ECO:0007669"/>
    <property type="project" value="UniProtKB-UniRule"/>
</dbReference>
<dbReference type="PROSITE" id="PS00178">
    <property type="entry name" value="AA_TRNA_LIGASE_I"/>
    <property type="match status" value="1"/>
</dbReference>
<dbReference type="EMBL" id="MHNB01000007">
    <property type="protein sequence ID" value="OGZ37495.1"/>
    <property type="molecule type" value="Genomic_DNA"/>
</dbReference>
<comment type="catalytic activity">
    <reaction evidence="9 10">
        <text>tRNA(Arg) + L-arginine + ATP = L-arginyl-tRNA(Arg) + AMP + diphosphate</text>
        <dbReference type="Rhea" id="RHEA:20301"/>
        <dbReference type="Rhea" id="RHEA-COMP:9658"/>
        <dbReference type="Rhea" id="RHEA-COMP:9673"/>
        <dbReference type="ChEBI" id="CHEBI:30616"/>
        <dbReference type="ChEBI" id="CHEBI:32682"/>
        <dbReference type="ChEBI" id="CHEBI:33019"/>
        <dbReference type="ChEBI" id="CHEBI:78442"/>
        <dbReference type="ChEBI" id="CHEBI:78513"/>
        <dbReference type="ChEBI" id="CHEBI:456215"/>
        <dbReference type="EC" id="6.1.1.19"/>
    </reaction>
</comment>
<dbReference type="InterPro" id="IPR001412">
    <property type="entry name" value="aa-tRNA-synth_I_CS"/>
</dbReference>
<dbReference type="InterPro" id="IPR008909">
    <property type="entry name" value="DALR_anticod-bd"/>
</dbReference>
<dbReference type="Pfam" id="PF05746">
    <property type="entry name" value="DALR_1"/>
    <property type="match status" value="1"/>
</dbReference>
<evidence type="ECO:0000256" key="11">
    <source>
        <dbReference type="RuleBase" id="RU363038"/>
    </source>
</evidence>
<feature type="domain" description="DALR anticodon binding" evidence="12">
    <location>
        <begin position="431"/>
        <end position="554"/>
    </location>
</feature>
<feature type="short sequence motif" description="'HIGH' region" evidence="10">
    <location>
        <begin position="148"/>
        <end position="158"/>
    </location>
</feature>
<evidence type="ECO:0000313" key="15">
    <source>
        <dbReference type="Proteomes" id="UP000177061"/>
    </source>
</evidence>
<name>A0A1G2FHF5_9BACT</name>
<dbReference type="SUPFAM" id="SSF47323">
    <property type="entry name" value="Anticodon-binding domain of a subclass of class I aminoacyl-tRNA synthetases"/>
    <property type="match status" value="1"/>
</dbReference>
<dbReference type="SMART" id="SM00836">
    <property type="entry name" value="DALR_1"/>
    <property type="match status" value="1"/>
</dbReference>
<keyword evidence="4 10" id="KW-0436">Ligase</keyword>
<dbReference type="CDD" id="cd00671">
    <property type="entry name" value="ArgRS_core"/>
    <property type="match status" value="1"/>
</dbReference>
<protein>
    <recommendedName>
        <fullName evidence="10">Arginine--tRNA ligase</fullName>
        <ecNumber evidence="10">6.1.1.19</ecNumber>
    </recommendedName>
    <alternativeName>
        <fullName evidence="10">Arginyl-tRNA synthetase</fullName>
        <shortName evidence="10">ArgRS</shortName>
    </alternativeName>
</protein>
<dbReference type="InterPro" id="IPR005148">
    <property type="entry name" value="Arg-tRNA-synth_N"/>
</dbReference>
<dbReference type="AlphaFoldDB" id="A0A1G2FHF5"/>
<dbReference type="STRING" id="1801997.A3J64_00695"/>
<dbReference type="InterPro" id="IPR036695">
    <property type="entry name" value="Arg-tRNA-synth_N_sf"/>
</dbReference>
<comment type="caution">
    <text evidence="14">The sequence shown here is derived from an EMBL/GenBank/DDBJ whole genome shotgun (WGS) entry which is preliminary data.</text>
</comment>
<dbReference type="NCBIfam" id="TIGR00456">
    <property type="entry name" value="argS"/>
    <property type="match status" value="1"/>
</dbReference>
<evidence type="ECO:0000259" key="12">
    <source>
        <dbReference type="SMART" id="SM00836"/>
    </source>
</evidence>
<proteinExistence type="inferred from homology"/>
<dbReference type="GO" id="GO:0006420">
    <property type="term" value="P:arginyl-tRNA aminoacylation"/>
    <property type="evidence" value="ECO:0007669"/>
    <property type="project" value="UniProtKB-UniRule"/>
</dbReference>
<evidence type="ECO:0000256" key="2">
    <source>
        <dbReference type="ARBA" id="ARBA00005594"/>
    </source>
</evidence>
<dbReference type="SUPFAM" id="SSF52374">
    <property type="entry name" value="Nucleotidylyl transferase"/>
    <property type="match status" value="1"/>
</dbReference>
<dbReference type="FunFam" id="1.10.730.10:FF:000008">
    <property type="entry name" value="Arginine--tRNA ligase"/>
    <property type="match status" value="1"/>
</dbReference>
<dbReference type="PANTHER" id="PTHR11956">
    <property type="entry name" value="ARGINYL-TRNA SYNTHETASE"/>
    <property type="match status" value="1"/>
</dbReference>
<evidence type="ECO:0000256" key="4">
    <source>
        <dbReference type="ARBA" id="ARBA00022598"/>
    </source>
</evidence>
<comment type="similarity">
    <text evidence="2 10 11">Belongs to the class-I aminoacyl-tRNA synthetase family.</text>
</comment>
<dbReference type="PANTHER" id="PTHR11956:SF5">
    <property type="entry name" value="ARGININE--TRNA LIGASE, CYTOPLASMIC"/>
    <property type="match status" value="1"/>
</dbReference>
<dbReference type="Proteomes" id="UP000177061">
    <property type="component" value="Unassembled WGS sequence"/>
</dbReference>
<comment type="subunit">
    <text evidence="10">Monomer.</text>
</comment>
<dbReference type="InterPro" id="IPR009080">
    <property type="entry name" value="tRNAsynth_Ia_anticodon-bd"/>
</dbReference>
<evidence type="ECO:0000256" key="9">
    <source>
        <dbReference type="ARBA" id="ARBA00049339"/>
    </source>
</evidence>
<dbReference type="CDD" id="cd07956">
    <property type="entry name" value="Anticodon_Ia_Arg"/>
    <property type="match status" value="1"/>
</dbReference>
<evidence type="ECO:0000256" key="6">
    <source>
        <dbReference type="ARBA" id="ARBA00022840"/>
    </source>
</evidence>
<dbReference type="InterPro" id="IPR014729">
    <property type="entry name" value="Rossmann-like_a/b/a_fold"/>
</dbReference>
<reference evidence="14 15" key="1">
    <citation type="journal article" date="2016" name="Nat. Commun.">
        <title>Thousands of microbial genomes shed light on interconnected biogeochemical processes in an aquifer system.</title>
        <authorList>
            <person name="Anantharaman K."/>
            <person name="Brown C.T."/>
            <person name="Hug L.A."/>
            <person name="Sharon I."/>
            <person name="Castelle C.J."/>
            <person name="Probst A.J."/>
            <person name="Thomas B.C."/>
            <person name="Singh A."/>
            <person name="Wilkins M.J."/>
            <person name="Karaoz U."/>
            <person name="Brodie E.L."/>
            <person name="Williams K.H."/>
            <person name="Hubbard S.S."/>
            <person name="Banfield J.F."/>
        </authorList>
    </citation>
    <scope>NUCLEOTIDE SEQUENCE [LARGE SCALE GENOMIC DNA]</scope>
</reference>
<dbReference type="PRINTS" id="PR01038">
    <property type="entry name" value="TRNASYNTHARG"/>
</dbReference>
<comment type="subcellular location">
    <subcellularLocation>
        <location evidence="1 10">Cytoplasm</location>
    </subcellularLocation>
</comment>
<keyword evidence="5 10" id="KW-0547">Nucleotide-binding</keyword>
<dbReference type="Pfam" id="PF00750">
    <property type="entry name" value="tRNA-synt_1d"/>
    <property type="match status" value="2"/>
</dbReference>
<dbReference type="SUPFAM" id="SSF55190">
    <property type="entry name" value="Arginyl-tRNA synthetase (ArgRS), N-terminal 'additional' domain"/>
    <property type="match status" value="1"/>
</dbReference>
<gene>
    <name evidence="10" type="primary">argS</name>
    <name evidence="14" type="ORF">A3J64_00695</name>
</gene>
<evidence type="ECO:0000256" key="3">
    <source>
        <dbReference type="ARBA" id="ARBA00022490"/>
    </source>
</evidence>
<organism evidence="14 15">
    <name type="scientific">Candidatus Portnoybacteria bacterium RIFCSPHIGHO2_12_FULL_38_9</name>
    <dbReference type="NCBI Taxonomy" id="1801997"/>
    <lineage>
        <taxon>Bacteria</taxon>
        <taxon>Candidatus Portnoyibacteriota</taxon>
    </lineage>
</organism>
<dbReference type="GO" id="GO:0004814">
    <property type="term" value="F:arginine-tRNA ligase activity"/>
    <property type="evidence" value="ECO:0007669"/>
    <property type="project" value="UniProtKB-UniRule"/>
</dbReference>
<dbReference type="GO" id="GO:0005737">
    <property type="term" value="C:cytoplasm"/>
    <property type="evidence" value="ECO:0007669"/>
    <property type="project" value="UniProtKB-SubCell"/>
</dbReference>
<keyword evidence="3 10" id="KW-0963">Cytoplasm</keyword>
<accession>A0A1G2FHF5</accession>
<dbReference type="SMART" id="SM01016">
    <property type="entry name" value="Arg_tRNA_synt_N"/>
    <property type="match status" value="1"/>
</dbReference>
<evidence type="ECO:0000256" key="10">
    <source>
        <dbReference type="HAMAP-Rule" id="MF_00123"/>
    </source>
</evidence>
<sequence>MMRIMIREEIREIIQEAVRRVQQEEKWPGFKIPEIQIEHPENAGFGDYSTNISMILAGLIKKNPMEIAKLLIKYLDLGVLLPIRRRTPKSSPKSKFKKIEIARPGFINFTLSKDYLQKQIKEILKQGDKFGQLKIGKNKKVQVEFISANPTGPLTVGNARGGPFGDVLANVLKMAGFRVEKAYYVNDYGMQILTLGHSVLKDKEAKYKGAYIDELSKRIKEKDPEKAGQKAAKIILKEMIQKTTVRLGIKFDEWFSEQTLYDSGQVEKALITLKKKNLIYEKEGALWFKSSKFGDEKDRVVVKANDFKTYLAGDIAHHLYKFEKKKFDKVINIWGADHYGDMKRLKGAMESFGHKDKLKIIFLQFVSLLEKGEGIKMSKRAGVYVTMDELLDKVGIDAVRFFFLQKSPDTHLNFDLSLAKEQSEKNPVYYVQYAHARICSILRKIPNQKSQIPNKFQIPNSKFKNLTNHFELNLIRQLIRFPEIIEDIIKDYQVQRLPYYALDLAAAFHKFYKDCRVLSEDKLLTQARLALVKATQIVLKNTLEIMGIRAPSKM</sequence>
<keyword evidence="7 10" id="KW-0648">Protein biosynthesis</keyword>
<dbReference type="Pfam" id="PF03485">
    <property type="entry name" value="Arg_tRNA_synt_N"/>
    <property type="match status" value="1"/>
</dbReference>
<dbReference type="Gene3D" id="1.10.730.10">
    <property type="entry name" value="Isoleucyl-tRNA Synthetase, Domain 1"/>
    <property type="match status" value="1"/>
</dbReference>